<dbReference type="CDD" id="cd10147">
    <property type="entry name" value="Wzt_C-like"/>
    <property type="match status" value="1"/>
</dbReference>
<proteinExistence type="inferred from homology"/>
<dbReference type="Gene3D" id="3.40.50.300">
    <property type="entry name" value="P-loop containing nucleotide triphosphate hydrolases"/>
    <property type="match status" value="1"/>
</dbReference>
<dbReference type="GO" id="GO:0005524">
    <property type="term" value="F:ATP binding"/>
    <property type="evidence" value="ECO:0007669"/>
    <property type="project" value="UniProtKB-KW"/>
</dbReference>
<dbReference type="EMBL" id="CP077093">
    <property type="protein sequence ID" value="QXI30469.1"/>
    <property type="molecule type" value="Genomic_DNA"/>
</dbReference>
<evidence type="ECO:0000256" key="2">
    <source>
        <dbReference type="ARBA" id="ARBA00022448"/>
    </source>
</evidence>
<reference evidence="7 8" key="2">
    <citation type="journal article" date="2021" name="Microorganisms">
        <title>The Ever-Expanding Pseudomonas Genus: Description of 43 New Species and Partition of the Pseudomonas putida Group.</title>
        <authorList>
            <person name="Girard L."/>
            <person name="Lood C."/>
            <person name="Hofte M."/>
            <person name="Vandamme P."/>
            <person name="Rokni-Zadeh H."/>
            <person name="van Noort V."/>
            <person name="Lavigne R."/>
            <person name="De Mot R."/>
        </authorList>
    </citation>
    <scope>NUCLEOTIDE SEQUENCE [LARGE SCALE GENOMIC DNA]</scope>
    <source>
        <strain evidence="7 8">RW8P3</strain>
    </source>
</reference>
<dbReference type="GO" id="GO:0140359">
    <property type="term" value="F:ABC-type transporter activity"/>
    <property type="evidence" value="ECO:0007669"/>
    <property type="project" value="InterPro"/>
</dbReference>
<evidence type="ECO:0000256" key="4">
    <source>
        <dbReference type="ARBA" id="ARBA00022840"/>
    </source>
</evidence>
<comment type="similarity">
    <text evidence="1">Belongs to the ABC transporter superfamily.</text>
</comment>
<dbReference type="KEGG" id="pvw:HU752_011210"/>
<protein>
    <submittedName>
        <fullName evidence="7">ABC transporter ATP-binding protein</fullName>
    </submittedName>
</protein>
<dbReference type="AlphaFoldDB" id="A0A9E6PPV5"/>
<feature type="region of interest" description="Disordered" evidence="5">
    <location>
        <begin position="249"/>
        <end position="273"/>
    </location>
</feature>
<dbReference type="CDD" id="cd03220">
    <property type="entry name" value="ABC_KpsT_Wzt"/>
    <property type="match status" value="1"/>
</dbReference>
<dbReference type="SUPFAM" id="SSF52540">
    <property type="entry name" value="P-loop containing nucleoside triphosphate hydrolases"/>
    <property type="match status" value="1"/>
</dbReference>
<evidence type="ECO:0000256" key="3">
    <source>
        <dbReference type="ARBA" id="ARBA00022741"/>
    </source>
</evidence>
<keyword evidence="3" id="KW-0547">Nucleotide-binding</keyword>
<keyword evidence="2" id="KW-0813">Transport</keyword>
<name>A0A9E6PPV5_9PSED</name>
<dbReference type="GO" id="GO:0016020">
    <property type="term" value="C:membrane"/>
    <property type="evidence" value="ECO:0007669"/>
    <property type="project" value="InterPro"/>
</dbReference>
<dbReference type="InterPro" id="IPR027417">
    <property type="entry name" value="P-loop_NTPase"/>
</dbReference>
<dbReference type="InterPro" id="IPR003593">
    <property type="entry name" value="AAA+_ATPase"/>
</dbReference>
<keyword evidence="8" id="KW-1185">Reference proteome</keyword>
<evidence type="ECO:0000259" key="6">
    <source>
        <dbReference type="PROSITE" id="PS50893"/>
    </source>
</evidence>
<feature type="domain" description="ABC transporter" evidence="6">
    <location>
        <begin position="27"/>
        <end position="247"/>
    </location>
</feature>
<sequence>MSSEIVLCVEGLSKCYRSYGRPRDRLLQMLPLAHGFPCREFRALENVSFEMNRGEAIGVVGRKGAGKSTLLQLICTTLSPTSGSVFVNGRVAALLEFGAGFNPRLTGRENVYMVATLHGLGKDEIDQRFSAIAAFADIGGFMEQPVSTYSKGMHVRLAFAVIAHVDADILLIDEVLAIADGCFVERCLRFLHGFKQRNSVIVVSDDTAAIIDLCDRVIWLDRGTRRQLGEPGAVCGAYRDDLAVSTKVGRRSDTDEEGQPSTPFGPGVSSGPARRIGEINARGLVADLQVFRFDPGASGTFGGWEARIVRVGLNDLAGVGLTWVSGGERVALRVEAQVHVQTERPVIGFSVKDSLGQTLFGDHVCTGPMGKPGAAAAGAWLTVEFEFLMPRLARGDYVIQVAIADGERNDHRQLHWCDEALLIRSHHDPLAEEARGIALVDNGLNMGGL</sequence>
<reference evidence="7 8" key="1">
    <citation type="journal article" date="2020" name="Microorganisms">
        <title>Reliable Identification of Environmental Pseudomonas Isolates Using the rpoD Gene.</title>
        <authorList>
            <consortium name="The Broad Institute Genome Sequencing Platform"/>
            <person name="Girard L."/>
            <person name="Lood C."/>
            <person name="Rokni-Zadeh H."/>
            <person name="van Noort V."/>
            <person name="Lavigne R."/>
            <person name="De Mot R."/>
        </authorList>
    </citation>
    <scope>NUCLEOTIDE SEQUENCE [LARGE SCALE GENOMIC DNA]</scope>
    <source>
        <strain evidence="7 8">RW8P3</strain>
    </source>
</reference>
<dbReference type="InterPro" id="IPR003439">
    <property type="entry name" value="ABC_transporter-like_ATP-bd"/>
</dbReference>
<dbReference type="PROSITE" id="PS50893">
    <property type="entry name" value="ABC_TRANSPORTER_2"/>
    <property type="match status" value="1"/>
</dbReference>
<organism evidence="7 8">
    <name type="scientific">Pseudomonas vanderleydeniana</name>
    <dbReference type="NCBI Taxonomy" id="2745495"/>
    <lineage>
        <taxon>Bacteria</taxon>
        <taxon>Pseudomonadati</taxon>
        <taxon>Pseudomonadota</taxon>
        <taxon>Gammaproteobacteria</taxon>
        <taxon>Pseudomonadales</taxon>
        <taxon>Pseudomonadaceae</taxon>
        <taxon>Pseudomonas</taxon>
    </lineage>
</organism>
<keyword evidence="4 7" id="KW-0067">ATP-binding</keyword>
<gene>
    <name evidence="7" type="ORF">HU752_011210</name>
</gene>
<dbReference type="PANTHER" id="PTHR46743:SF2">
    <property type="entry name" value="TEICHOIC ACIDS EXPORT ATP-BINDING PROTEIN TAGH"/>
    <property type="match status" value="1"/>
</dbReference>
<evidence type="ECO:0000256" key="1">
    <source>
        <dbReference type="ARBA" id="ARBA00005417"/>
    </source>
</evidence>
<dbReference type="Gene3D" id="2.70.50.60">
    <property type="entry name" value="abc- transporter (atp binding component) like domain"/>
    <property type="match status" value="1"/>
</dbReference>
<accession>A0A9E6PPV5</accession>
<dbReference type="Pfam" id="PF00005">
    <property type="entry name" value="ABC_tran"/>
    <property type="match status" value="1"/>
</dbReference>
<dbReference type="SMART" id="SM00382">
    <property type="entry name" value="AAA"/>
    <property type="match status" value="1"/>
</dbReference>
<dbReference type="InterPro" id="IPR015860">
    <property type="entry name" value="ABC_transpr_TagH-like"/>
</dbReference>
<dbReference type="PANTHER" id="PTHR46743">
    <property type="entry name" value="TEICHOIC ACIDS EXPORT ATP-BINDING PROTEIN TAGH"/>
    <property type="match status" value="1"/>
</dbReference>
<evidence type="ECO:0000313" key="8">
    <source>
        <dbReference type="Proteomes" id="UP000634530"/>
    </source>
</evidence>
<dbReference type="Pfam" id="PF14524">
    <property type="entry name" value="Wzt_C"/>
    <property type="match status" value="1"/>
</dbReference>
<evidence type="ECO:0000313" key="7">
    <source>
        <dbReference type="EMBL" id="QXI30469.1"/>
    </source>
</evidence>
<evidence type="ECO:0000256" key="5">
    <source>
        <dbReference type="SAM" id="MobiDB-lite"/>
    </source>
</evidence>
<dbReference type="GO" id="GO:0016887">
    <property type="term" value="F:ATP hydrolysis activity"/>
    <property type="evidence" value="ECO:0007669"/>
    <property type="project" value="InterPro"/>
</dbReference>
<dbReference type="InterPro" id="IPR050683">
    <property type="entry name" value="Bact_Polysacc_Export_ATP-bd"/>
</dbReference>
<dbReference type="RefSeq" id="WP_186680742.1">
    <property type="nucleotide sequence ID" value="NZ_CP077093.1"/>
</dbReference>
<dbReference type="Proteomes" id="UP000634530">
    <property type="component" value="Chromosome"/>
</dbReference>
<dbReference type="InterPro" id="IPR029439">
    <property type="entry name" value="Wzt_C"/>
</dbReference>